<feature type="transmembrane region" description="Helical" evidence="5">
    <location>
        <begin position="217"/>
        <end position="239"/>
    </location>
</feature>
<dbReference type="InterPro" id="IPR011701">
    <property type="entry name" value="MFS"/>
</dbReference>
<protein>
    <submittedName>
        <fullName evidence="6">MFS multidrug transporter</fullName>
    </submittedName>
</protein>
<feature type="transmembrane region" description="Helical" evidence="5">
    <location>
        <begin position="185"/>
        <end position="205"/>
    </location>
</feature>
<dbReference type="Pfam" id="PF07690">
    <property type="entry name" value="MFS_1"/>
    <property type="match status" value="1"/>
</dbReference>
<dbReference type="PANTHER" id="PTHR23507">
    <property type="entry name" value="ZGC:174356"/>
    <property type="match status" value="1"/>
</dbReference>
<evidence type="ECO:0000256" key="5">
    <source>
        <dbReference type="SAM" id="Phobius"/>
    </source>
</evidence>
<gene>
    <name evidence="6" type="primary">ustT</name>
    <name evidence="7" type="ORF">CA14_009432</name>
</gene>
<keyword evidence="4 5" id="KW-0472">Membrane</keyword>
<feature type="transmembrane region" description="Helical" evidence="5">
    <location>
        <begin position="57"/>
        <end position="78"/>
    </location>
</feature>
<evidence type="ECO:0000313" key="7">
    <source>
        <dbReference type="EMBL" id="RMZ48597.1"/>
    </source>
</evidence>
<dbReference type="GO" id="GO:0022857">
    <property type="term" value="F:transmembrane transporter activity"/>
    <property type="evidence" value="ECO:0007669"/>
    <property type="project" value="InterPro"/>
</dbReference>
<evidence type="ECO:0000256" key="2">
    <source>
        <dbReference type="ARBA" id="ARBA00022692"/>
    </source>
</evidence>
<dbReference type="VEuPathDB" id="FungiDB:AFLA_009745"/>
<dbReference type="GO" id="GO:0016020">
    <property type="term" value="C:membrane"/>
    <property type="evidence" value="ECO:0007669"/>
    <property type="project" value="UniProtKB-SubCell"/>
</dbReference>
<feature type="transmembrane region" description="Helical" evidence="5">
    <location>
        <begin position="455"/>
        <end position="475"/>
    </location>
</feature>
<sequence length="513" mass="55573">MSGTSPPTPRDHITMVDHDYSDCSEDVSLIGADREHRRSPTPDGLYQHKINRHYNPLYIAVVASLTFLITDIAGQIIVAPRLAIFEHIICKAYYTQVSGAAGTGMGDCKVEPVQSELALINGWREMFDNIPAIAVSIPYGVVADRFGRKKVLLIAMVGCLLSDIWVGVVTWFPDTFPLRAVWFSGIWQLIGGGGASISSMAFAMIADSCPADLRTTAFSQVHAAVLVAELVSVPAGAALANFNPWIPVFGAAIFMVLGILFAYVVVPDVRPAGSKSEGGSDGDFLSSAQESHPTWLMSIHHRWRKIVDEFRKDSSWIRDVNVLLIMASFFVCQLGRMISGITLQYAAAKFHWKFDKASLLVSLRAGVNLFVLAAIIPALSYILVKRFKLNDVVKDKRITQINGVCLIIGSFVMFLAASPGTLVFGQTVFALGFAFSVTARSFLTGMVDPMHIGTVFTGVTTMLYGGLVIGSPMLAKTLQWGLQLGGIWVGLPFLLAAVLFTLALGAISAARSY</sequence>
<feature type="transmembrane region" description="Helical" evidence="5">
    <location>
        <begin position="487"/>
        <end position="510"/>
    </location>
</feature>
<dbReference type="Proteomes" id="UP000275480">
    <property type="component" value="Unassembled WGS sequence"/>
</dbReference>
<feature type="transmembrane region" description="Helical" evidence="5">
    <location>
        <begin position="399"/>
        <end position="417"/>
    </location>
</feature>
<dbReference type="AlphaFoldDB" id="A0A0A1VAY9"/>
<dbReference type="VEuPathDB" id="FungiDB:F9C07_2285485"/>
<feature type="transmembrane region" description="Helical" evidence="5">
    <location>
        <begin position="245"/>
        <end position="266"/>
    </location>
</feature>
<feature type="transmembrane region" description="Helical" evidence="5">
    <location>
        <begin position="320"/>
        <end position="347"/>
    </location>
</feature>
<evidence type="ECO:0000313" key="6">
    <source>
        <dbReference type="EMBL" id="FAA01149.1"/>
    </source>
</evidence>
<dbReference type="Gene3D" id="1.20.1250.20">
    <property type="entry name" value="MFS general substrate transporter like domains"/>
    <property type="match status" value="1"/>
</dbReference>
<keyword evidence="2 5" id="KW-0812">Transmembrane</keyword>
<dbReference type="SUPFAM" id="SSF103473">
    <property type="entry name" value="MFS general substrate transporter"/>
    <property type="match status" value="1"/>
</dbReference>
<name>A0A0A1VAY9_ASPFL</name>
<comment type="subcellular location">
    <subcellularLocation>
        <location evidence="1">Membrane</location>
        <topology evidence="1">Multi-pass membrane protein</topology>
    </subcellularLocation>
</comment>
<organism evidence="6">
    <name type="scientific">Aspergillus flavus</name>
    <dbReference type="NCBI Taxonomy" id="5059"/>
    <lineage>
        <taxon>Eukaryota</taxon>
        <taxon>Fungi</taxon>
        <taxon>Dikarya</taxon>
        <taxon>Ascomycota</taxon>
        <taxon>Pezizomycotina</taxon>
        <taxon>Eurotiomycetes</taxon>
        <taxon>Eurotiomycetidae</taxon>
        <taxon>Eurotiales</taxon>
        <taxon>Aspergillaceae</taxon>
        <taxon>Aspergillus</taxon>
        <taxon>Aspergillus subgen. Circumdati</taxon>
    </lineage>
</organism>
<evidence type="ECO:0000256" key="4">
    <source>
        <dbReference type="ARBA" id="ARBA00023136"/>
    </source>
</evidence>
<proteinExistence type="predicted"/>
<dbReference type="EMBL" id="QQZZ01000009">
    <property type="protein sequence ID" value="RMZ48597.1"/>
    <property type="molecule type" value="Genomic_DNA"/>
</dbReference>
<dbReference type="EMBL" id="BR001206">
    <property type="protein sequence ID" value="FAA01149.1"/>
    <property type="molecule type" value="Genomic_DNA"/>
</dbReference>
<dbReference type="PANTHER" id="PTHR23507:SF1">
    <property type="entry name" value="FI18259P1-RELATED"/>
    <property type="match status" value="1"/>
</dbReference>
<reference evidence="7 8" key="3">
    <citation type="submission" date="2018-07" db="EMBL/GenBank/DDBJ databases">
        <title>Identification of spontaneous genetic mutation associated with occurrence of a yellow conidial color mutant of Aspergillus flavus.</title>
        <authorList>
            <person name="Chang P.-K."/>
            <person name="Mack B.M."/>
            <person name="Scharfenstein L."/>
            <person name="Gilbert M.K."/>
        </authorList>
    </citation>
    <scope>NUCLEOTIDE SEQUENCE [LARGE SCALE GENOMIC DNA]</scope>
    <source>
        <strain evidence="7 8">CA14</strain>
    </source>
</reference>
<evidence type="ECO:0000256" key="1">
    <source>
        <dbReference type="ARBA" id="ARBA00004141"/>
    </source>
</evidence>
<dbReference type="InterPro" id="IPR036259">
    <property type="entry name" value="MFS_trans_sf"/>
</dbReference>
<evidence type="ECO:0000313" key="8">
    <source>
        <dbReference type="Proteomes" id="UP000275480"/>
    </source>
</evidence>
<reference evidence="6" key="1">
    <citation type="journal article" date="2014" name="Bioinformatics">
        <title>Ustiloxins, fungal cyclic peptides, are ribosomally synthesised in Ustilaginoidea virens.</title>
        <authorList>
            <person name="Tsukui T."/>
            <person name="Nagano N."/>
            <person name="Umemura M."/>
            <person name="Kumagai T."/>
            <person name="Terai G."/>
            <person name="Machida M."/>
            <person name="Asai K."/>
        </authorList>
    </citation>
    <scope>NUCLEOTIDE SEQUENCE</scope>
    <source>
        <strain evidence="6">NRRL3357</strain>
    </source>
</reference>
<accession>A0A0A1VAY9</accession>
<keyword evidence="3 5" id="KW-1133">Transmembrane helix</keyword>
<evidence type="ECO:0000256" key="3">
    <source>
        <dbReference type="ARBA" id="ARBA00022989"/>
    </source>
</evidence>
<reference evidence="6" key="2">
    <citation type="journal article" date="2014" name="Fungal Genet. Biol.">
        <title>Characterization of the biosynthetic gene cluster for the ribosomally synthesized cyclic peptide ustiloxin B in Aspergillus flavus.</title>
        <authorList>
            <person name="Umemura M."/>
            <person name="Nagano N."/>
            <person name="Koike H."/>
            <person name="Kawano J."/>
            <person name="Ishii T."/>
            <person name="Miyamura Y."/>
            <person name="Kikuchi M."/>
            <person name="Tamano K."/>
            <person name="Yu J."/>
            <person name="Shin-ya K."/>
            <person name="Machida M."/>
        </authorList>
    </citation>
    <scope>NUCLEOTIDE SEQUENCE</scope>
    <source>
        <strain evidence="6">NRRL3357</strain>
    </source>
</reference>
<feature type="transmembrane region" description="Helical" evidence="5">
    <location>
        <begin position="151"/>
        <end position="173"/>
    </location>
</feature>
<feature type="transmembrane region" description="Helical" evidence="5">
    <location>
        <begin position="367"/>
        <end position="387"/>
    </location>
</feature>